<evidence type="ECO:0000313" key="1">
    <source>
        <dbReference type="EMBL" id="NVN17434.1"/>
    </source>
</evidence>
<comment type="caution">
    <text evidence="1">The sequence shown here is derived from an EMBL/GenBank/DDBJ whole genome shotgun (WGS) entry which is preliminary data.</text>
</comment>
<dbReference type="Proteomes" id="UP000558089">
    <property type="component" value="Unassembled WGS sequence"/>
</dbReference>
<sequence>MTRKISIIFIFFLSIKIYSQKCKTEQDPFTNEKITSFDFNDKTVYLEIKNDTITFDITFNYWGERDYEFEKKTEVSFKLENGSTIVLTTIKKSEPKIENVTSSNGFYQGFGGIMTTSSSKNFTAYSFVFLLTESELKKFADSKIELVRIPDTDEGEYVDLKAKGRTKKKIKAIIKGANCIIEQL</sequence>
<evidence type="ECO:0000313" key="2">
    <source>
        <dbReference type="Proteomes" id="UP000558089"/>
    </source>
</evidence>
<dbReference type="EMBL" id="WYET01000001">
    <property type="protein sequence ID" value="NVN17434.1"/>
    <property type="molecule type" value="Genomic_DNA"/>
</dbReference>
<accession>A0A850NBW3</accession>
<gene>
    <name evidence="1" type="ORF">GUA46_03695</name>
</gene>
<dbReference type="AlphaFoldDB" id="A0A850NBW3"/>
<proteinExistence type="predicted"/>
<reference evidence="1 2" key="1">
    <citation type="submission" date="2020-01" db="EMBL/GenBank/DDBJ databases">
        <title>Draft Genome Analysis of Muricauda sp. HICW Isolated from coastal seawater of PR China.</title>
        <authorList>
            <person name="Chen M.-X."/>
        </authorList>
    </citation>
    <scope>NUCLEOTIDE SEQUENCE [LARGE SCALE GENOMIC DNA]</scope>
    <source>
        <strain evidence="1 2">HICW</strain>
    </source>
</reference>
<organism evidence="1 2">
    <name type="scientific">Flagellimonas chongwuensis</name>
    <dbReference type="NCBI Taxonomy" id="2697365"/>
    <lineage>
        <taxon>Bacteria</taxon>
        <taxon>Pseudomonadati</taxon>
        <taxon>Bacteroidota</taxon>
        <taxon>Flavobacteriia</taxon>
        <taxon>Flavobacteriales</taxon>
        <taxon>Flavobacteriaceae</taxon>
        <taxon>Flagellimonas</taxon>
    </lineage>
</organism>
<protein>
    <submittedName>
        <fullName evidence="1">Uncharacterized protein</fullName>
    </submittedName>
</protein>
<keyword evidence="2" id="KW-1185">Reference proteome</keyword>
<name>A0A850NBW3_9FLAO</name>
<dbReference type="RefSeq" id="WP_176619339.1">
    <property type="nucleotide sequence ID" value="NZ_WYET01000001.1"/>
</dbReference>